<dbReference type="GO" id="GO:0072659">
    <property type="term" value="P:protein localization to plasma membrane"/>
    <property type="evidence" value="ECO:0007669"/>
    <property type="project" value="TreeGrafter"/>
</dbReference>
<sequence>MYDLLNGDWGGGGGGGRGGGGAGSIERRSSDKSDQLTNSSFQIENNKQKCIHLTNNNNSATTPADRTCDNRNDSSGNEGNAVYTDGQTSDPQNSPPRVDKDYIRSQQHHHHHHHHYYQQQLQQQQQQQQQQQLTPVNTSTNLQGIASSSISNNANTPASNEKRSRLFRTSSSIPGGGKKKQTLSLSAEPRSVLETCLSPTNVEPRKMLLDQLARIFANEDPMTPDVVTIISPPEAISGGGFVTKLTALFANSFKPAFVPQNTAEVKAILQALMGKIQKYCNSNAKPPTTVKILLIGGDWLQGATLRHYVELMGVRPPDWLNHLRFYIVPIGGSTIARYLSQMDQAYAVMFGSENWYQLCERAAATAAAVSAVTTVNATALSSSLADSMAAHKSDIVELVNRIHSLGGGAGGLSGSPPQSGRITPPIQTPPSSASSQRDRSLDVFGSTPQHPSNESVELQVDYWPIVRHGDYLTKDKSTTRSSDQGGKNSIKSTFRNLQVWRLPQNSPMGDLSTGLIVSFATKEKKQKQIMRLGKKKEKDRDLEKEQCVEGVARLICSPKQSHPVPLRVYIDGTEWTGVKFFQLSSQWQTHVKNFPIALIGCTPMSCSELS</sequence>
<protein>
    <recommendedName>
        <fullName evidence="2">Phosphofurin acidic cluster sorting protein 1/2 C-terminal domain-containing protein</fullName>
    </recommendedName>
</protein>
<feature type="compositionally biased region" description="Basic and acidic residues" evidence="1">
    <location>
        <begin position="25"/>
        <end position="34"/>
    </location>
</feature>
<organism evidence="3 4">
    <name type="scientific">Glossina austeni</name>
    <name type="common">Savannah tsetse fly</name>
    <dbReference type="NCBI Taxonomy" id="7395"/>
    <lineage>
        <taxon>Eukaryota</taxon>
        <taxon>Metazoa</taxon>
        <taxon>Ecdysozoa</taxon>
        <taxon>Arthropoda</taxon>
        <taxon>Hexapoda</taxon>
        <taxon>Insecta</taxon>
        <taxon>Pterygota</taxon>
        <taxon>Neoptera</taxon>
        <taxon>Endopterygota</taxon>
        <taxon>Diptera</taxon>
        <taxon>Brachycera</taxon>
        <taxon>Muscomorpha</taxon>
        <taxon>Hippoboscoidea</taxon>
        <taxon>Glossinidae</taxon>
        <taxon>Glossina</taxon>
    </lineage>
</organism>
<evidence type="ECO:0000256" key="1">
    <source>
        <dbReference type="SAM" id="MobiDB-lite"/>
    </source>
</evidence>
<dbReference type="EnsemblMetazoa" id="GAUT030021-RA">
    <property type="protein sequence ID" value="GAUT030021-PA"/>
    <property type="gene ID" value="GAUT030021"/>
</dbReference>
<name>A0A1A9V9C9_GLOAU</name>
<feature type="compositionally biased region" description="Polar residues" evidence="1">
    <location>
        <begin position="54"/>
        <end position="64"/>
    </location>
</feature>
<dbReference type="Pfam" id="PF10254">
    <property type="entry name" value="Pacs-1"/>
    <property type="match status" value="2"/>
</dbReference>
<accession>A0A1A9V9C9</accession>
<feature type="region of interest" description="Disordered" evidence="1">
    <location>
        <begin position="1"/>
        <end position="37"/>
    </location>
</feature>
<dbReference type="VEuPathDB" id="VectorBase:GAUT030021"/>
<dbReference type="PANTHER" id="PTHR13280:SF17">
    <property type="entry name" value="KRUEPPEL TARGET AT 95D, ISOFORM A"/>
    <property type="match status" value="1"/>
</dbReference>
<dbReference type="STRING" id="7395.A0A1A9V9C9"/>
<feature type="compositionally biased region" description="Low complexity" evidence="1">
    <location>
        <begin position="146"/>
        <end position="159"/>
    </location>
</feature>
<evidence type="ECO:0000313" key="4">
    <source>
        <dbReference type="Proteomes" id="UP000078200"/>
    </source>
</evidence>
<feature type="region of interest" description="Disordered" evidence="1">
    <location>
        <begin position="54"/>
        <end position="184"/>
    </location>
</feature>
<proteinExistence type="predicted"/>
<keyword evidence="4" id="KW-1185">Reference proteome</keyword>
<dbReference type="PANTHER" id="PTHR13280">
    <property type="entry name" value="PHOSPHOFURIN ACIDIC CLUSTER SORTING PROTEIN"/>
    <property type="match status" value="1"/>
</dbReference>
<reference evidence="3" key="1">
    <citation type="submission" date="2020-05" db="UniProtKB">
        <authorList>
            <consortium name="EnsemblMetazoa"/>
        </authorList>
    </citation>
    <scope>IDENTIFICATION</scope>
    <source>
        <strain evidence="3">TTRI</strain>
    </source>
</reference>
<feature type="compositionally biased region" description="Polar residues" evidence="1">
    <location>
        <begin position="134"/>
        <end position="145"/>
    </location>
</feature>
<feature type="domain" description="Phosphofurin acidic cluster sorting protein 1/2 C-terminal" evidence="2">
    <location>
        <begin position="413"/>
        <end position="601"/>
    </location>
</feature>
<feature type="domain" description="Phosphofurin acidic cluster sorting protein 1/2 C-terminal" evidence="2">
    <location>
        <begin position="208"/>
        <end position="373"/>
    </location>
</feature>
<dbReference type="InterPro" id="IPR019381">
    <property type="entry name" value="PACS1/2_C"/>
</dbReference>
<feature type="compositionally biased region" description="Gly residues" evidence="1">
    <location>
        <begin position="8"/>
        <end position="23"/>
    </location>
</feature>
<feature type="compositionally biased region" description="Low complexity" evidence="1">
    <location>
        <begin position="117"/>
        <end position="133"/>
    </location>
</feature>
<feature type="compositionally biased region" description="Polar residues" evidence="1">
    <location>
        <begin position="446"/>
        <end position="456"/>
    </location>
</feature>
<evidence type="ECO:0000259" key="2">
    <source>
        <dbReference type="Pfam" id="PF10254"/>
    </source>
</evidence>
<dbReference type="AlphaFoldDB" id="A0A1A9V9C9"/>
<dbReference type="Proteomes" id="UP000078200">
    <property type="component" value="Unassembled WGS sequence"/>
</dbReference>
<feature type="region of interest" description="Disordered" evidence="1">
    <location>
        <begin position="407"/>
        <end position="456"/>
    </location>
</feature>
<evidence type="ECO:0000313" key="3">
    <source>
        <dbReference type="EnsemblMetazoa" id="GAUT030021-PA"/>
    </source>
</evidence>
<feature type="compositionally biased region" description="Basic residues" evidence="1">
    <location>
        <begin position="106"/>
        <end position="116"/>
    </location>
</feature>